<evidence type="ECO:0000313" key="3">
    <source>
        <dbReference type="Proteomes" id="UP000323161"/>
    </source>
</evidence>
<dbReference type="PANTHER" id="PTHR43677:SF1">
    <property type="entry name" value="ACRYLYL-COA REDUCTASE ACUI-RELATED"/>
    <property type="match status" value="1"/>
</dbReference>
<keyword evidence="3" id="KW-1185">Reference proteome</keyword>
<sequence length="327" mass="34316">MFRGVLIQKDETGLHAAVREIEDHQLPDGDVTVRVSHSTINYKDALAITGRGRVVKNFPMIPGIDLAGIVESSSHPNWREGDRVLLNGWGVGESHWGGLAQKARVNGDWLIPLPEAFTPQQSMAIGTAGYTAMLCVLALEKHGVKPEDGEILVTGAAGGVGSFAVAILAKLGYSVVGATGSNSNSGYLKQLGAMEVLPRTELSTPNKPLQKARWAGVVDVAGSHLLANACASTKYGGVVTACGLAAGMDFPSTVAPFILRGVTLAGIDSVQCPVPARIAAWQRLSTDLDLSKLGDIGQEIGLFEAVPAATQLLNGQVRGRLIINVNQ</sequence>
<dbReference type="NCBIfam" id="TIGR02823">
    <property type="entry name" value="oxido_YhdH"/>
    <property type="match status" value="1"/>
</dbReference>
<dbReference type="Gene3D" id="3.90.180.10">
    <property type="entry name" value="Medium-chain alcohol dehydrogenases, catalytic domain"/>
    <property type="match status" value="1"/>
</dbReference>
<dbReference type="InterPro" id="IPR051397">
    <property type="entry name" value="Zn-ADH-like_protein"/>
</dbReference>
<dbReference type="Proteomes" id="UP000323161">
    <property type="component" value="Unassembled WGS sequence"/>
</dbReference>
<dbReference type="CDD" id="cd08288">
    <property type="entry name" value="MDR_yhdh"/>
    <property type="match status" value="1"/>
</dbReference>
<dbReference type="SUPFAM" id="SSF51735">
    <property type="entry name" value="NAD(P)-binding Rossmann-fold domains"/>
    <property type="match status" value="1"/>
</dbReference>
<dbReference type="InterPro" id="IPR013149">
    <property type="entry name" value="ADH-like_C"/>
</dbReference>
<dbReference type="InterPro" id="IPR036291">
    <property type="entry name" value="NAD(P)-bd_dom_sf"/>
</dbReference>
<name>A0A5B0VDF1_9GAMM</name>
<proteinExistence type="predicted"/>
<dbReference type="SUPFAM" id="SSF50129">
    <property type="entry name" value="GroES-like"/>
    <property type="match status" value="1"/>
</dbReference>
<dbReference type="AlphaFoldDB" id="A0A5B0VDF1"/>
<organism evidence="2 3">
    <name type="scientific">Marinobacter salinexigens</name>
    <dbReference type="NCBI Taxonomy" id="2919747"/>
    <lineage>
        <taxon>Bacteria</taxon>
        <taxon>Pseudomonadati</taxon>
        <taxon>Pseudomonadota</taxon>
        <taxon>Gammaproteobacteria</taxon>
        <taxon>Pseudomonadales</taxon>
        <taxon>Marinobacteraceae</taxon>
        <taxon>Marinobacter</taxon>
    </lineage>
</organism>
<accession>A0A5B0VDF1</accession>
<dbReference type="EMBL" id="VTUU01000007">
    <property type="protein sequence ID" value="KAA1172348.1"/>
    <property type="molecule type" value="Genomic_DNA"/>
</dbReference>
<dbReference type="Pfam" id="PF00107">
    <property type="entry name" value="ADH_zinc_N"/>
    <property type="match status" value="1"/>
</dbReference>
<evidence type="ECO:0000259" key="1">
    <source>
        <dbReference type="SMART" id="SM00829"/>
    </source>
</evidence>
<dbReference type="SMART" id="SM00829">
    <property type="entry name" value="PKS_ER"/>
    <property type="match status" value="1"/>
</dbReference>
<dbReference type="InterPro" id="IPR020843">
    <property type="entry name" value="ER"/>
</dbReference>
<protein>
    <submittedName>
        <fullName evidence="2">Oxidoreductase</fullName>
    </submittedName>
</protein>
<dbReference type="RefSeq" id="WP_149600930.1">
    <property type="nucleotide sequence ID" value="NZ_VTUU01000007.1"/>
</dbReference>
<dbReference type="Gene3D" id="3.40.50.720">
    <property type="entry name" value="NAD(P)-binding Rossmann-like Domain"/>
    <property type="match status" value="1"/>
</dbReference>
<gene>
    <name evidence="2" type="ORF">FWJ25_14260</name>
</gene>
<feature type="domain" description="Enoyl reductase (ER)" evidence="1">
    <location>
        <begin position="13"/>
        <end position="323"/>
    </location>
</feature>
<comment type="caution">
    <text evidence="2">The sequence shown here is derived from an EMBL/GenBank/DDBJ whole genome shotgun (WGS) entry which is preliminary data.</text>
</comment>
<dbReference type="InterPro" id="IPR013154">
    <property type="entry name" value="ADH-like_N"/>
</dbReference>
<dbReference type="Pfam" id="PF08240">
    <property type="entry name" value="ADH_N"/>
    <property type="match status" value="1"/>
</dbReference>
<reference evidence="2 3" key="1">
    <citation type="submission" date="2019-08" db="EMBL/GenBank/DDBJ databases">
        <title>Marinobacter ZYF650 sp. nov., a marine bacterium isolated from seawater of the Mariana trench.</title>
        <authorList>
            <person name="Ahmad W."/>
        </authorList>
    </citation>
    <scope>NUCLEOTIDE SEQUENCE [LARGE SCALE GENOMIC DNA]</scope>
    <source>
        <strain evidence="2 3">ZYF650</strain>
    </source>
</reference>
<dbReference type="GO" id="GO:0043957">
    <property type="term" value="F:acryloyl-CoA reductase (NADPH) activity"/>
    <property type="evidence" value="ECO:0007669"/>
    <property type="project" value="TreeGrafter"/>
</dbReference>
<evidence type="ECO:0000313" key="2">
    <source>
        <dbReference type="EMBL" id="KAA1172348.1"/>
    </source>
</evidence>
<dbReference type="InterPro" id="IPR014188">
    <property type="entry name" value="Acrylyl-CoA_reductase_AcuI"/>
</dbReference>
<dbReference type="PANTHER" id="PTHR43677">
    <property type="entry name" value="SHORT-CHAIN DEHYDROGENASE/REDUCTASE"/>
    <property type="match status" value="1"/>
</dbReference>
<dbReference type="InterPro" id="IPR011032">
    <property type="entry name" value="GroES-like_sf"/>
</dbReference>